<feature type="domain" description="Response regulatory" evidence="3">
    <location>
        <begin position="119"/>
        <end position="236"/>
    </location>
</feature>
<dbReference type="PANTHER" id="PTHR44591">
    <property type="entry name" value="STRESS RESPONSE REGULATOR PROTEIN 1"/>
    <property type="match status" value="1"/>
</dbReference>
<evidence type="ECO:0000259" key="3">
    <source>
        <dbReference type="PROSITE" id="PS50110"/>
    </source>
</evidence>
<protein>
    <recommendedName>
        <fullName evidence="3">Response regulatory domain-containing protein</fullName>
    </recommendedName>
</protein>
<dbReference type="InterPro" id="IPR011006">
    <property type="entry name" value="CheY-like_superfamily"/>
</dbReference>
<organism evidence="4 5">
    <name type="scientific">Candidatus Danuiimicrobium aquiferis</name>
    <dbReference type="NCBI Taxonomy" id="1801832"/>
    <lineage>
        <taxon>Bacteria</taxon>
        <taxon>Pseudomonadati</taxon>
        <taxon>Candidatus Omnitrophota</taxon>
        <taxon>Candidatus Danuiimicrobium</taxon>
    </lineage>
</organism>
<evidence type="ECO:0000313" key="4">
    <source>
        <dbReference type="EMBL" id="OGW95187.1"/>
    </source>
</evidence>
<dbReference type="InterPro" id="IPR050595">
    <property type="entry name" value="Bact_response_regulator"/>
</dbReference>
<dbReference type="Gene3D" id="3.40.50.2300">
    <property type="match status" value="1"/>
</dbReference>
<dbReference type="PANTHER" id="PTHR44591:SF3">
    <property type="entry name" value="RESPONSE REGULATORY DOMAIN-CONTAINING PROTEIN"/>
    <property type="match status" value="1"/>
</dbReference>
<dbReference type="Proteomes" id="UP000178187">
    <property type="component" value="Unassembled WGS sequence"/>
</dbReference>
<dbReference type="PROSITE" id="PS50110">
    <property type="entry name" value="RESPONSE_REGULATORY"/>
    <property type="match status" value="1"/>
</dbReference>
<dbReference type="GO" id="GO:0000160">
    <property type="term" value="P:phosphorelay signal transduction system"/>
    <property type="evidence" value="ECO:0007669"/>
    <property type="project" value="InterPro"/>
</dbReference>
<gene>
    <name evidence="4" type="ORF">A3G33_04460</name>
</gene>
<evidence type="ECO:0000256" key="2">
    <source>
        <dbReference type="PROSITE-ProRule" id="PRU00169"/>
    </source>
</evidence>
<reference evidence="4 5" key="1">
    <citation type="journal article" date="2016" name="Nat. Commun.">
        <title>Thousands of microbial genomes shed light on interconnected biogeochemical processes in an aquifer system.</title>
        <authorList>
            <person name="Anantharaman K."/>
            <person name="Brown C.T."/>
            <person name="Hug L.A."/>
            <person name="Sharon I."/>
            <person name="Castelle C.J."/>
            <person name="Probst A.J."/>
            <person name="Thomas B.C."/>
            <person name="Singh A."/>
            <person name="Wilkins M.J."/>
            <person name="Karaoz U."/>
            <person name="Brodie E.L."/>
            <person name="Williams K.H."/>
            <person name="Hubbard S.S."/>
            <person name="Banfield J.F."/>
        </authorList>
    </citation>
    <scope>NUCLEOTIDE SEQUENCE [LARGE SCALE GENOMIC DNA]</scope>
</reference>
<sequence length="242" mass="27727">MSKLKICVGTENKKAIEFFSDYFGETQSVPSIIRSKADVGAIFTGTPDMIFIEGGWVDNRLVESLTDMKHKNRDLKCFQLGYVSSPESFQFLGKVELPIDEKAFHKVVLPHMQYPERIKVLVVDDEREVCEMIKEYFEFRIKPAFHVRSAQNGLEGFKLIEQETPDCLILDIKMPVKTGVELYRDLIRSGRKILTIIFIDSTSSEDILEIRKWGSPIFVEKGGHYSSMSEMISLIKKLIAFS</sequence>
<evidence type="ECO:0000313" key="5">
    <source>
        <dbReference type="Proteomes" id="UP000178187"/>
    </source>
</evidence>
<dbReference type="InterPro" id="IPR001789">
    <property type="entry name" value="Sig_transdc_resp-reg_receiver"/>
</dbReference>
<keyword evidence="1 2" id="KW-0597">Phosphoprotein</keyword>
<dbReference type="SUPFAM" id="SSF52172">
    <property type="entry name" value="CheY-like"/>
    <property type="match status" value="1"/>
</dbReference>
<dbReference type="Pfam" id="PF00072">
    <property type="entry name" value="Response_reg"/>
    <property type="match status" value="1"/>
</dbReference>
<feature type="modified residue" description="4-aspartylphosphate" evidence="2">
    <location>
        <position position="171"/>
    </location>
</feature>
<dbReference type="AlphaFoldDB" id="A0A1G1KQI9"/>
<name>A0A1G1KQI9_9BACT</name>
<dbReference type="SMART" id="SM00448">
    <property type="entry name" value="REC"/>
    <property type="match status" value="1"/>
</dbReference>
<dbReference type="EMBL" id="MHFR01000068">
    <property type="protein sequence ID" value="OGW95187.1"/>
    <property type="molecule type" value="Genomic_DNA"/>
</dbReference>
<evidence type="ECO:0000256" key="1">
    <source>
        <dbReference type="ARBA" id="ARBA00022553"/>
    </source>
</evidence>
<accession>A0A1G1KQI9</accession>
<comment type="caution">
    <text evidence="4">The sequence shown here is derived from an EMBL/GenBank/DDBJ whole genome shotgun (WGS) entry which is preliminary data.</text>
</comment>
<proteinExistence type="predicted"/>